<evidence type="ECO:0000313" key="3">
    <source>
        <dbReference type="Proteomes" id="UP000291778"/>
    </source>
</evidence>
<comment type="caution">
    <text evidence="2">The sequence shown here is derived from an EMBL/GenBank/DDBJ whole genome shotgun (WGS) entry which is preliminary data.</text>
</comment>
<dbReference type="Proteomes" id="UP000291778">
    <property type="component" value="Unassembled WGS sequence"/>
</dbReference>
<proteinExistence type="predicted"/>
<reference evidence="2 3" key="1">
    <citation type="submission" date="2019-02" db="EMBL/GenBank/DDBJ databases">
        <authorList>
            <person name="Slukin P."/>
            <person name="Fursova N."/>
            <person name="Ermolenko Z."/>
            <person name="Mayskaya N."/>
            <person name="Kislichkina A."/>
            <person name="Mukhina T."/>
            <person name="Sizova A."/>
            <person name="Bogun A."/>
        </authorList>
    </citation>
    <scope>NUCLEOTIDE SEQUENCE [LARGE SCALE GENOMIC DNA]</scope>
    <source>
        <strain evidence="2">SCPM-O-B-8431</strain>
        <strain evidence="3">SCPM-O-B-8431(U15)</strain>
    </source>
</reference>
<dbReference type="Proteomes" id="UP000471490">
    <property type="component" value="Unassembled WGS sequence"/>
</dbReference>
<sequence length="66" mass="7714">MLVILQVACAVSANYLESGFYTEVIIHKYTNNQTINIKYIFFLFKMDTNKVLMLPAFLMISRYTKP</sequence>
<protein>
    <submittedName>
        <fullName evidence="2">Uncharacterized protein</fullName>
    </submittedName>
</protein>
<dbReference type="EMBL" id="VLTB01000360">
    <property type="protein sequence ID" value="NDR93993.1"/>
    <property type="molecule type" value="Genomic_DNA"/>
</dbReference>
<organism evidence="2 3">
    <name type="scientific">Escherichia coli</name>
    <dbReference type="NCBI Taxonomy" id="562"/>
    <lineage>
        <taxon>Bacteria</taxon>
        <taxon>Pseudomonadati</taxon>
        <taxon>Pseudomonadota</taxon>
        <taxon>Gammaproteobacteria</taxon>
        <taxon>Enterobacterales</taxon>
        <taxon>Enterobacteriaceae</taxon>
        <taxon>Escherichia</taxon>
    </lineage>
</organism>
<accession>A0A0G9FV77</accession>
<evidence type="ECO:0000313" key="2">
    <source>
        <dbReference type="EMBL" id="RYL80159.1"/>
    </source>
</evidence>
<name>A0A0G9FV77_ECOLX</name>
<reference evidence="1 4" key="2">
    <citation type="journal article" date="2020" name="Int. J. Nanomedicine">
        <title>Consequences Of Long-Term Bacteria's Exposure To Silver Nanoformulations With Different PhysicoChemical Properties.</title>
        <authorList>
            <person name="Kedziora A."/>
            <person name="Wernecki M."/>
            <person name="Korzekwa K."/>
            <person name="Speruda M."/>
            <person name="Gerasymchuk Y."/>
            <person name="Lukowiak A."/>
            <person name="Bugla-Ploskonska G."/>
        </authorList>
    </citation>
    <scope>NUCLEOTIDE SEQUENCE [LARGE SCALE GENOMIC DNA]</scope>
    <source>
        <strain evidence="1 4">ATCC 11230</strain>
    </source>
</reference>
<gene>
    <name evidence="2" type="ORF">EWK56_19010</name>
    <name evidence="1" type="ORF">FPI65_22570</name>
</gene>
<dbReference type="EMBL" id="SERV01000013">
    <property type="protein sequence ID" value="RYL80159.1"/>
    <property type="molecule type" value="Genomic_DNA"/>
</dbReference>
<evidence type="ECO:0000313" key="4">
    <source>
        <dbReference type="Proteomes" id="UP000471490"/>
    </source>
</evidence>
<dbReference type="AlphaFoldDB" id="A0A0G9FV77"/>
<evidence type="ECO:0000313" key="1">
    <source>
        <dbReference type="EMBL" id="NDR93993.1"/>
    </source>
</evidence>